<accession>A0A8J2PA63</accession>
<sequence length="520" mass="60856">MGSPAWERECHGITLGYYWAVKNWKLKTKEEVEKEKEKNPNAESYSPAYRPLTFVGHSEGAAVAVGVCLGAMYYAAERGWDEMAVNMILLGIHQPVALWSDEPYDENRKQEGNYYTDYNTYKWFKKEVLEVSEDSPRLYNEIFASAMKIENAITPYGPALAHVFTKDRNKQKYGIDEWTAKLLGTDGWNTLKKRAVQFTFANDRADTVMLDGDIPGIANARAKDDNTMFGWDKWTTYSVGAGGLSPNSDLTMKITDFGKGYLNTRFIVNKNNPDMVMYLKTTYESWTKEFFTCHKKFKEAAVGYEKKYKEHWETGKIYLDQNVILTNTTKAFDYAKTEDLYKNMMARYVWVQHVELEAHFAPVGYINRPEVFNLPDGSDRDINNWPIEEGSTIWDRIQKTAKDNGDIFYRVGYDIDFFNRNLYRTNNSKEKPLKEEIEEKKRDPKQMKIEEKNYVKNIGKELLINPQIAYNTEVEKWIKVAKDSLNWEDIFKKLKEKMEEQRRLYEKEMNGIDFSNRNPW</sequence>
<reference evidence="1" key="1">
    <citation type="submission" date="2021-06" db="EMBL/GenBank/DDBJ databases">
        <authorList>
            <person name="Hodson N. C."/>
            <person name="Mongue J. A."/>
            <person name="Jaron S. K."/>
        </authorList>
    </citation>
    <scope>NUCLEOTIDE SEQUENCE</scope>
</reference>
<keyword evidence="2" id="KW-1185">Reference proteome</keyword>
<protein>
    <submittedName>
        <fullName evidence="1">Uncharacterized protein</fullName>
    </submittedName>
</protein>
<dbReference type="AlphaFoldDB" id="A0A8J2PA63"/>
<evidence type="ECO:0000313" key="2">
    <source>
        <dbReference type="Proteomes" id="UP000708208"/>
    </source>
</evidence>
<dbReference type="Proteomes" id="UP000708208">
    <property type="component" value="Unassembled WGS sequence"/>
</dbReference>
<gene>
    <name evidence="1" type="ORF">AFUS01_LOCUS17905</name>
</gene>
<name>A0A8J2PA63_9HEXA</name>
<comment type="caution">
    <text evidence="1">The sequence shown here is derived from an EMBL/GenBank/DDBJ whole genome shotgun (WGS) entry which is preliminary data.</text>
</comment>
<evidence type="ECO:0000313" key="1">
    <source>
        <dbReference type="EMBL" id="CAG7729171.1"/>
    </source>
</evidence>
<dbReference type="EMBL" id="CAJVCH010174442">
    <property type="protein sequence ID" value="CAG7729171.1"/>
    <property type="molecule type" value="Genomic_DNA"/>
</dbReference>
<organism evidence="1 2">
    <name type="scientific">Allacma fusca</name>
    <dbReference type="NCBI Taxonomy" id="39272"/>
    <lineage>
        <taxon>Eukaryota</taxon>
        <taxon>Metazoa</taxon>
        <taxon>Ecdysozoa</taxon>
        <taxon>Arthropoda</taxon>
        <taxon>Hexapoda</taxon>
        <taxon>Collembola</taxon>
        <taxon>Symphypleona</taxon>
        <taxon>Sminthuridae</taxon>
        <taxon>Allacma</taxon>
    </lineage>
</organism>
<proteinExistence type="predicted"/>